<evidence type="ECO:0000256" key="1">
    <source>
        <dbReference type="SAM" id="Phobius"/>
    </source>
</evidence>
<accession>A0A239P560</accession>
<feature type="transmembrane region" description="Helical" evidence="1">
    <location>
        <begin position="313"/>
        <end position="332"/>
    </location>
</feature>
<dbReference type="Proteomes" id="UP000198362">
    <property type="component" value="Unassembled WGS sequence"/>
</dbReference>
<dbReference type="GO" id="GO:0005886">
    <property type="term" value="C:plasma membrane"/>
    <property type="evidence" value="ECO:0007669"/>
    <property type="project" value="UniProtKB-SubCell"/>
</dbReference>
<organism evidence="2 3">
    <name type="scientific">Asanoa hainanensis</name>
    <dbReference type="NCBI Taxonomy" id="560556"/>
    <lineage>
        <taxon>Bacteria</taxon>
        <taxon>Bacillati</taxon>
        <taxon>Actinomycetota</taxon>
        <taxon>Actinomycetes</taxon>
        <taxon>Micromonosporales</taxon>
        <taxon>Micromonosporaceae</taxon>
        <taxon>Asanoa</taxon>
    </lineage>
</organism>
<feature type="transmembrane region" description="Helical" evidence="1">
    <location>
        <begin position="211"/>
        <end position="233"/>
    </location>
</feature>
<dbReference type="GO" id="GO:0140359">
    <property type="term" value="F:ABC-type transporter activity"/>
    <property type="evidence" value="ECO:0007669"/>
    <property type="project" value="InterPro"/>
</dbReference>
<gene>
    <name evidence="2" type="ORF">SAMN05421812_113225</name>
</gene>
<dbReference type="AlphaFoldDB" id="A0A239P560"/>
<keyword evidence="1" id="KW-0812">Transmembrane</keyword>
<keyword evidence="1" id="KW-1133">Transmembrane helix</keyword>
<dbReference type="PANTHER" id="PTHR37305">
    <property type="entry name" value="INTEGRAL MEMBRANE PROTEIN-RELATED"/>
    <property type="match status" value="1"/>
</dbReference>
<evidence type="ECO:0000313" key="2">
    <source>
        <dbReference type="EMBL" id="SNT61883.1"/>
    </source>
</evidence>
<dbReference type="RefSeq" id="WP_089253636.1">
    <property type="nucleotide sequence ID" value="NZ_FZPH01000013.1"/>
</dbReference>
<dbReference type="PANTHER" id="PTHR37305:SF1">
    <property type="entry name" value="MEMBRANE PROTEIN"/>
    <property type="match status" value="1"/>
</dbReference>
<dbReference type="OrthoDB" id="3352119at2"/>
<proteinExistence type="predicted"/>
<keyword evidence="3" id="KW-1185">Reference proteome</keyword>
<feature type="transmembrane region" description="Helical" evidence="1">
    <location>
        <begin position="164"/>
        <end position="191"/>
    </location>
</feature>
<dbReference type="EMBL" id="FZPH01000013">
    <property type="protein sequence ID" value="SNT61883.1"/>
    <property type="molecule type" value="Genomic_DNA"/>
</dbReference>
<name>A0A239P560_9ACTN</name>
<reference evidence="2 3" key="1">
    <citation type="submission" date="2017-06" db="EMBL/GenBank/DDBJ databases">
        <authorList>
            <person name="Kim H.J."/>
            <person name="Triplett B.A."/>
        </authorList>
    </citation>
    <scope>NUCLEOTIDE SEQUENCE [LARGE SCALE GENOMIC DNA]</scope>
    <source>
        <strain evidence="2 3">CGMCC 4.5593</strain>
    </source>
</reference>
<feature type="transmembrane region" description="Helical" evidence="1">
    <location>
        <begin position="19"/>
        <end position="37"/>
    </location>
</feature>
<evidence type="ECO:0000313" key="3">
    <source>
        <dbReference type="Proteomes" id="UP000198362"/>
    </source>
</evidence>
<feature type="transmembrane region" description="Helical" evidence="1">
    <location>
        <begin position="240"/>
        <end position="261"/>
    </location>
</feature>
<protein>
    <submittedName>
        <fullName evidence="2">ABC-type transport system involved in multi-copper enzyme maturation, permease component</fullName>
    </submittedName>
</protein>
<feature type="transmembrane region" description="Helical" evidence="1">
    <location>
        <begin position="118"/>
        <end position="143"/>
    </location>
</feature>
<sequence>MSLTKAEVRRLFKRRVTRIFLVITLVGLAIFPIVFALNSKPNSPEARAAAQAQADQAYRQAQVEFERMTAECEAAKARGETGLDDRYGPNCGADYGPRPEYYPAEQFLPYEFNFQEEFAPSLAVLSAILALAAFVIGASFVGAEWSTGGMMNLLLWRPRRLPVLFTKLGVLLGSILGLTAVLGALWTAAFWSIGRYDGDLGKLTAGVWQSLGLTGLRGATMVLLAATVGFCLASIGRHTAMALGVGIGAVVVSEIGLRVAFELLQVRYGDRYVLSTYLIAWFDKSITITDWRACQFAQTACEPPEYVVTWQHASVLLGVVLVLSVFGAAWSMRRRDVA</sequence>
<keyword evidence="1" id="KW-0472">Membrane</keyword>